<dbReference type="PANTHER" id="PTHR33546:SF1">
    <property type="entry name" value="LARGE, MULTIFUNCTIONAL SECRETED PROTEIN"/>
    <property type="match status" value="1"/>
</dbReference>
<evidence type="ECO:0000259" key="6">
    <source>
        <dbReference type="PROSITE" id="PS51007"/>
    </source>
</evidence>
<dbReference type="InterPro" id="IPR055557">
    <property type="entry name" value="DUF7133"/>
</dbReference>
<dbReference type="Proteomes" id="UP000324974">
    <property type="component" value="Chromosome"/>
</dbReference>
<keyword evidence="2 4" id="KW-0479">Metal-binding</keyword>
<dbReference type="EMBL" id="CP042425">
    <property type="protein sequence ID" value="QEL14494.1"/>
    <property type="molecule type" value="Genomic_DNA"/>
</dbReference>
<dbReference type="GO" id="GO:0009055">
    <property type="term" value="F:electron transfer activity"/>
    <property type="evidence" value="ECO:0007669"/>
    <property type="project" value="InterPro"/>
</dbReference>
<keyword evidence="3 4" id="KW-0408">Iron</keyword>
<feature type="domain" description="Cytochrome c" evidence="6">
    <location>
        <begin position="998"/>
        <end position="1138"/>
    </location>
</feature>
<protein>
    <submittedName>
        <fullName evidence="7">Putative beta-propeller-type glycoside hydrolase</fullName>
    </submittedName>
</protein>
<keyword evidence="1 4" id="KW-0349">Heme</keyword>
<evidence type="ECO:0000313" key="8">
    <source>
        <dbReference type="Proteomes" id="UP000324974"/>
    </source>
</evidence>
<dbReference type="InterPro" id="IPR011042">
    <property type="entry name" value="6-blade_b-propeller_TolB-like"/>
</dbReference>
<dbReference type="GO" id="GO:0046872">
    <property type="term" value="F:metal ion binding"/>
    <property type="evidence" value="ECO:0007669"/>
    <property type="project" value="UniProtKB-KW"/>
</dbReference>
<dbReference type="RefSeq" id="WP_149109384.1">
    <property type="nucleotide sequence ID" value="NZ_CP042425.1"/>
</dbReference>
<dbReference type="NCBIfam" id="TIGR02603">
    <property type="entry name" value="CxxCH_TIGR02603"/>
    <property type="match status" value="1"/>
</dbReference>
<name>A0A5C1ABI2_9BACT</name>
<dbReference type="InterPro" id="IPR016024">
    <property type="entry name" value="ARM-type_fold"/>
</dbReference>
<evidence type="ECO:0000256" key="2">
    <source>
        <dbReference type="ARBA" id="ARBA00022723"/>
    </source>
</evidence>
<keyword evidence="7" id="KW-0378">Hydrolase</keyword>
<dbReference type="Gene3D" id="2.120.10.30">
    <property type="entry name" value="TolB, C-terminal domain"/>
    <property type="match status" value="1"/>
</dbReference>
<sequence>MSRWSPAACGLSLALGLSLVAVAVPPEQEKKKGGDQAPEAAATRAQIEGGLKATVWAAEPQFQNPVCFAFDEHGKCYVVEGNRYKDGVPDTRGHMYWLDEDINAKSVADRVAMYQKHKYPQYEKFDDKVRVLWDSTGSGHADHAETFSGGYNRFEDGIAAGVLARKGTVYFACIPDLYMLKDTKGENKADVKQSLATGFGVRAQFQGHDLHGLRMGPDGKLYFSIGDRGFNVTTKDGKRLYNPDSGAVLRCDPDGSNMEIVHTGLRNPQELAFDDFGNLFTYDNNCDSGDSARWVYIVEGGDSGWRCGYQYGTHMHTSAVPQGNRGPWNTEKLWHLQHEGQPAYIVPPLAHFGNGPSGLTHYPGVGLNDKYKDHFFACDFTASAGNSKIWTLAVKPKGAAFEITDLHPFVQQIVPTDCEFGPDGAFYWSDWLGGWDKPNKGRIFRATDPEAMKNPSIEEGRKLLADGLEQKSVDELVKLLGHPIQNVRLEAQYELANKAKGDESVSDKLANTATQPKADRLARLHAIWCLGIIESRVAKPNKLLLVAPALFQDKDAEIRVSTAKTLSKYAVGSDKLRRNEVTGILSAQLDKETDNRVKSHLLVGIGGVSSALRELRANADKDVYLRQAAIQALVQSNPQTQTVFPGFINGAPVEWQKVVTTTPEHLGLVVAYRRLRAADRIEVFLSNPDPLVVAEAARAVHDDNITEAMPALAALLDKPGLPEAVAFRAISANAKVGTPEAAVRVANFAARSTEADPLRVSALKLLAEWAKPSRRDSVTGMRQELPDRDPAIAVNALKPVIAKVFAGSDAVRKEAVQVVSKLDMKEVGSLLAAMVGDEKQSATTRAESLFALQSLKAKELKAVAEAALKSPEPRLRAAARVVAAKANEAVAAQELPRLLETDSASVIEKQMALGVLGTMKESKDVDAALAAWLDKLIADKVPADLQLDLLEAAEARTTTKGLKLHAPLREKLADYDKAVRAKAGQDLVKRYPDTLAGGDAEKGRAIFLNSAAVYCQRCHKLDGQGGDVGPVLNGIAAVKDKDRTYLLEAIVNPNAKIAEGFQSVIIETTDGKQVSGIIKKQTPKEITLITADNKLITIPADDVDGKPKPDKSAMPDDLYKKLSRRELRDVVEFLAGLKEPEKK</sequence>
<evidence type="ECO:0000313" key="7">
    <source>
        <dbReference type="EMBL" id="QEL14494.1"/>
    </source>
</evidence>
<feature type="signal peptide" evidence="5">
    <location>
        <begin position="1"/>
        <end position="23"/>
    </location>
</feature>
<dbReference type="PROSITE" id="PS51007">
    <property type="entry name" value="CYTC"/>
    <property type="match status" value="1"/>
</dbReference>
<reference evidence="8" key="1">
    <citation type="submission" date="2019-08" db="EMBL/GenBank/DDBJ databases">
        <title>Limnoglobus roseus gen. nov., sp. nov., a novel freshwater planctomycete with a giant genome from the family Gemmataceae.</title>
        <authorList>
            <person name="Kulichevskaya I.S."/>
            <person name="Naumoff D.G."/>
            <person name="Miroshnikov K."/>
            <person name="Ivanova A."/>
            <person name="Philippov D.A."/>
            <person name="Hakobyan A."/>
            <person name="Rijpstra I.C."/>
            <person name="Sinninghe Damste J.S."/>
            <person name="Liesack W."/>
            <person name="Dedysh S.N."/>
        </authorList>
    </citation>
    <scope>NUCLEOTIDE SEQUENCE [LARGE SCALE GENOMIC DNA]</scope>
    <source>
        <strain evidence="8">PX52</strain>
    </source>
</reference>
<dbReference type="AlphaFoldDB" id="A0A5C1ABI2"/>
<dbReference type="InterPro" id="IPR013427">
    <property type="entry name" value="Haem-bd_dom_put"/>
</dbReference>
<dbReference type="InterPro" id="IPR036909">
    <property type="entry name" value="Cyt_c-like_dom_sf"/>
</dbReference>
<evidence type="ECO:0000256" key="1">
    <source>
        <dbReference type="ARBA" id="ARBA00022617"/>
    </source>
</evidence>
<gene>
    <name evidence="7" type="ORF">PX52LOC_01383</name>
</gene>
<keyword evidence="5" id="KW-0732">Signal</keyword>
<accession>A0A5C1ABI2</accession>
<organism evidence="7 8">
    <name type="scientific">Limnoglobus roseus</name>
    <dbReference type="NCBI Taxonomy" id="2598579"/>
    <lineage>
        <taxon>Bacteria</taxon>
        <taxon>Pseudomonadati</taxon>
        <taxon>Planctomycetota</taxon>
        <taxon>Planctomycetia</taxon>
        <taxon>Gemmatales</taxon>
        <taxon>Gemmataceae</taxon>
        <taxon>Limnoglobus</taxon>
    </lineage>
</organism>
<dbReference type="SUPFAM" id="SSF48371">
    <property type="entry name" value="ARM repeat"/>
    <property type="match status" value="1"/>
</dbReference>
<dbReference type="GO" id="GO:0020037">
    <property type="term" value="F:heme binding"/>
    <property type="evidence" value="ECO:0007669"/>
    <property type="project" value="InterPro"/>
</dbReference>
<dbReference type="SUPFAM" id="SSF50952">
    <property type="entry name" value="Soluble quinoprotein glucose dehydrogenase"/>
    <property type="match status" value="1"/>
</dbReference>
<evidence type="ECO:0000256" key="4">
    <source>
        <dbReference type="PROSITE-ProRule" id="PRU00433"/>
    </source>
</evidence>
<dbReference type="GO" id="GO:0016787">
    <property type="term" value="F:hydrolase activity"/>
    <property type="evidence" value="ECO:0007669"/>
    <property type="project" value="UniProtKB-KW"/>
</dbReference>
<dbReference type="Pfam" id="PF23500">
    <property type="entry name" value="DUF7133"/>
    <property type="match status" value="1"/>
</dbReference>
<evidence type="ECO:0000256" key="3">
    <source>
        <dbReference type="ARBA" id="ARBA00023004"/>
    </source>
</evidence>
<dbReference type="KEGG" id="lrs:PX52LOC_01383"/>
<dbReference type="InterPro" id="IPR011989">
    <property type="entry name" value="ARM-like"/>
</dbReference>
<dbReference type="SUPFAM" id="SSF46626">
    <property type="entry name" value="Cytochrome c"/>
    <property type="match status" value="1"/>
</dbReference>
<dbReference type="PANTHER" id="PTHR33546">
    <property type="entry name" value="LARGE, MULTIFUNCTIONAL SECRETED PROTEIN-RELATED"/>
    <property type="match status" value="1"/>
</dbReference>
<evidence type="ECO:0000256" key="5">
    <source>
        <dbReference type="SAM" id="SignalP"/>
    </source>
</evidence>
<dbReference type="InterPro" id="IPR013428">
    <property type="entry name" value="Membrane-bound_put_N"/>
</dbReference>
<proteinExistence type="predicted"/>
<dbReference type="InterPro" id="IPR011041">
    <property type="entry name" value="Quinoprot_gluc/sorb_DH_b-prop"/>
</dbReference>
<feature type="chain" id="PRO_5022894681" evidence="5">
    <location>
        <begin position="24"/>
        <end position="1143"/>
    </location>
</feature>
<dbReference type="Gene3D" id="1.25.10.10">
    <property type="entry name" value="Leucine-rich Repeat Variant"/>
    <property type="match status" value="1"/>
</dbReference>
<dbReference type="OrthoDB" id="9770043at2"/>
<dbReference type="Gene3D" id="1.10.760.10">
    <property type="entry name" value="Cytochrome c-like domain"/>
    <property type="match status" value="1"/>
</dbReference>
<keyword evidence="8" id="KW-1185">Reference proteome</keyword>
<dbReference type="NCBIfam" id="TIGR02604">
    <property type="entry name" value="Piru_Ver_Nterm"/>
    <property type="match status" value="1"/>
</dbReference>
<dbReference type="InterPro" id="IPR009056">
    <property type="entry name" value="Cyt_c-like_dom"/>
</dbReference>